<dbReference type="AlphaFoldDB" id="A0A431U0X1"/>
<name>A0A431U0X1_9BACT</name>
<dbReference type="Proteomes" id="UP000282184">
    <property type="component" value="Unassembled WGS sequence"/>
</dbReference>
<accession>A0A431U0X1</accession>
<organism evidence="1 2">
    <name type="scientific">Hymenobacter gummosus</name>
    <dbReference type="NCBI Taxonomy" id="1776032"/>
    <lineage>
        <taxon>Bacteria</taxon>
        <taxon>Pseudomonadati</taxon>
        <taxon>Bacteroidota</taxon>
        <taxon>Cytophagia</taxon>
        <taxon>Cytophagales</taxon>
        <taxon>Hymenobacteraceae</taxon>
        <taxon>Hymenobacter</taxon>
    </lineage>
</organism>
<gene>
    <name evidence="1" type="ORF">EJV47_16445</name>
</gene>
<evidence type="ECO:0008006" key="3">
    <source>
        <dbReference type="Google" id="ProtNLM"/>
    </source>
</evidence>
<sequence>MSRFPEEVWHLLREAGWYEGRSLNASSLALANAAAGFPWSAAADDFLREFGGLLLRFLRLDGSISNLNLNVPAALANPRLVQGRQELYQRLGPATLTVIGIAYDEDLLLLMDERGRVYGSGCDDCLYLVGPDGPAAIAAVCLDMPFQQL</sequence>
<proteinExistence type="predicted"/>
<reference evidence="1 2" key="1">
    <citation type="submission" date="2018-12" db="EMBL/GenBank/DDBJ databases">
        <title>Hymenobacter gummosus sp. nov., isolated from a spring.</title>
        <authorList>
            <person name="Nie L."/>
        </authorList>
    </citation>
    <scope>NUCLEOTIDE SEQUENCE [LARGE SCALE GENOMIC DNA]</scope>
    <source>
        <strain evidence="1 2">KCTC 52166</strain>
    </source>
</reference>
<dbReference type="EMBL" id="RXOF01000009">
    <property type="protein sequence ID" value="RTQ48561.1"/>
    <property type="molecule type" value="Genomic_DNA"/>
</dbReference>
<protein>
    <recommendedName>
        <fullName evidence="3">SUKH-3 domain containing protein</fullName>
    </recommendedName>
</protein>
<dbReference type="RefSeq" id="WP_126694266.1">
    <property type="nucleotide sequence ID" value="NZ_RXOF01000009.1"/>
</dbReference>
<dbReference type="Pfam" id="PF14433">
    <property type="entry name" value="SUKH-3"/>
    <property type="match status" value="1"/>
</dbReference>
<evidence type="ECO:0000313" key="1">
    <source>
        <dbReference type="EMBL" id="RTQ48561.1"/>
    </source>
</evidence>
<comment type="caution">
    <text evidence="1">The sequence shown here is derived from an EMBL/GenBank/DDBJ whole genome shotgun (WGS) entry which is preliminary data.</text>
</comment>
<keyword evidence="2" id="KW-1185">Reference proteome</keyword>
<dbReference type="OrthoDB" id="797385at2"/>
<dbReference type="InterPro" id="IPR025850">
    <property type="entry name" value="SUKH-3"/>
</dbReference>
<evidence type="ECO:0000313" key="2">
    <source>
        <dbReference type="Proteomes" id="UP000282184"/>
    </source>
</evidence>